<name>A0A7D6CP83_9EURY</name>
<sequence length="147" mass="15444">MTSLTIRDHVRPTDGDYPDGIYRVVGTSEGAVTLLRVGDADGRRVNTGEIVTVSVGDLEAFEPAENPDGNRPFGATVASQLEMGYWSLRVFGQQLAAHPFPTAIAGLLVLAGVAGERITLLPEPALTALILAGSLGLAYIGSGRLQR</sequence>
<proteinExistence type="predicted"/>
<feature type="transmembrane region" description="Helical" evidence="1">
    <location>
        <begin position="95"/>
        <end position="113"/>
    </location>
</feature>
<dbReference type="OrthoDB" id="313241at2157"/>
<organism evidence="2 3">
    <name type="scientific">Natrinema zhouii</name>
    <dbReference type="NCBI Taxonomy" id="1710539"/>
    <lineage>
        <taxon>Archaea</taxon>
        <taxon>Methanobacteriati</taxon>
        <taxon>Methanobacteriota</taxon>
        <taxon>Stenosarchaea group</taxon>
        <taxon>Halobacteria</taxon>
        <taxon>Halobacteriales</taxon>
        <taxon>Natrialbaceae</taxon>
        <taxon>Natrinema</taxon>
    </lineage>
</organism>
<evidence type="ECO:0000256" key="1">
    <source>
        <dbReference type="SAM" id="Phobius"/>
    </source>
</evidence>
<keyword evidence="1" id="KW-0472">Membrane</keyword>
<evidence type="ECO:0000313" key="2">
    <source>
        <dbReference type="EMBL" id="QLK25614.1"/>
    </source>
</evidence>
<feature type="transmembrane region" description="Helical" evidence="1">
    <location>
        <begin position="125"/>
        <end position="142"/>
    </location>
</feature>
<reference evidence="2 3" key="1">
    <citation type="submission" date="2020-07" db="EMBL/GenBank/DDBJ databases">
        <title>Natrinema (YPL30) sp. nov. and Haloterrigena xxxxxx (YPL8) sp. nov., isolated from a salt mine.</title>
        <authorList>
            <person name="Cui H."/>
        </authorList>
    </citation>
    <scope>NUCLEOTIDE SEQUENCE [LARGE SCALE GENOMIC DNA]</scope>
    <source>
        <strain evidence="2 3">YPL13</strain>
    </source>
</reference>
<gene>
    <name evidence="2" type="ORF">HYG81_16250</name>
</gene>
<dbReference type="GeneID" id="56144789"/>
<protein>
    <submittedName>
        <fullName evidence="2">Uncharacterized protein</fullName>
    </submittedName>
</protein>
<dbReference type="Proteomes" id="UP000510869">
    <property type="component" value="Chromosome"/>
</dbReference>
<keyword evidence="3" id="KW-1185">Reference proteome</keyword>
<keyword evidence="1" id="KW-1133">Transmembrane helix</keyword>
<accession>A0A7D6CP83</accession>
<dbReference type="EMBL" id="CP059154">
    <property type="protein sequence ID" value="QLK25614.1"/>
    <property type="molecule type" value="Genomic_DNA"/>
</dbReference>
<evidence type="ECO:0000313" key="3">
    <source>
        <dbReference type="Proteomes" id="UP000510869"/>
    </source>
</evidence>
<keyword evidence="1" id="KW-0812">Transmembrane</keyword>
<dbReference type="RefSeq" id="WP_180840801.1">
    <property type="nucleotide sequence ID" value="NZ_CP059154.1"/>
</dbReference>
<dbReference type="AlphaFoldDB" id="A0A7D6CP83"/>
<dbReference type="KEGG" id="nay:HYG81_16250"/>